<dbReference type="AlphaFoldDB" id="G7E0Q4"/>
<dbReference type="InterPro" id="IPR051629">
    <property type="entry name" value="Sulfite_efflux_TDT"/>
</dbReference>
<reference evidence="10 11" key="1">
    <citation type="journal article" date="2011" name="J. Gen. Appl. Microbiol.">
        <title>Draft genome sequencing of the enigmatic basidiomycete Mixia osmundae.</title>
        <authorList>
            <person name="Nishida H."/>
            <person name="Nagatsuka Y."/>
            <person name="Sugiyama J."/>
        </authorList>
    </citation>
    <scope>NUCLEOTIDE SEQUENCE [LARGE SCALE GENOMIC DNA]</scope>
    <source>
        <strain evidence="11">CBS 9802 / IAM 14324 / JCM 22182 / KY 12970</strain>
    </source>
</reference>
<feature type="transmembrane region" description="Helical" evidence="9">
    <location>
        <begin position="446"/>
        <end position="466"/>
    </location>
</feature>
<feature type="transmembrane region" description="Helical" evidence="9">
    <location>
        <begin position="289"/>
        <end position="317"/>
    </location>
</feature>
<feature type="transmembrane region" description="Helical" evidence="9">
    <location>
        <begin position="420"/>
        <end position="439"/>
    </location>
</feature>
<keyword evidence="6 9" id="KW-1133">Transmembrane helix</keyword>
<evidence type="ECO:0000256" key="7">
    <source>
        <dbReference type="ARBA" id="ARBA00023136"/>
    </source>
</evidence>
<dbReference type="GO" id="GO:0000319">
    <property type="term" value="F:sulfite transmembrane transporter activity"/>
    <property type="evidence" value="ECO:0007669"/>
    <property type="project" value="TreeGrafter"/>
</dbReference>
<dbReference type="PANTHER" id="PTHR31686:SF1">
    <property type="entry name" value="SULFITE EFFLUX PUMP SSU1"/>
    <property type="match status" value="1"/>
</dbReference>
<dbReference type="OMA" id="YIPHCIM"/>
<dbReference type="eggNOG" id="ENOG502QV03">
    <property type="taxonomic scope" value="Eukaryota"/>
</dbReference>
<keyword evidence="3" id="KW-0813">Transport</keyword>
<feature type="compositionally biased region" description="Basic and acidic residues" evidence="8">
    <location>
        <begin position="51"/>
        <end position="66"/>
    </location>
</feature>
<organism evidence="10 11">
    <name type="scientific">Mixia osmundae (strain CBS 9802 / IAM 14324 / JCM 22182 / KY 12970)</name>
    <dbReference type="NCBI Taxonomy" id="764103"/>
    <lineage>
        <taxon>Eukaryota</taxon>
        <taxon>Fungi</taxon>
        <taxon>Dikarya</taxon>
        <taxon>Basidiomycota</taxon>
        <taxon>Pucciniomycotina</taxon>
        <taxon>Mixiomycetes</taxon>
        <taxon>Mixiales</taxon>
        <taxon>Mixiaceae</taxon>
        <taxon>Mixia</taxon>
    </lineage>
</organism>
<keyword evidence="7 9" id="KW-0472">Membrane</keyword>
<dbReference type="InterPro" id="IPR038665">
    <property type="entry name" value="Voltage-dep_anion_channel_sf"/>
</dbReference>
<keyword evidence="11" id="KW-1185">Reference proteome</keyword>
<comment type="caution">
    <text evidence="10">The sequence shown here is derived from an EMBL/GenBank/DDBJ whole genome shotgun (WGS) entry which is preliminary data.</text>
</comment>
<evidence type="ECO:0000256" key="9">
    <source>
        <dbReference type="SAM" id="Phobius"/>
    </source>
</evidence>
<reference evidence="10 11" key="2">
    <citation type="journal article" date="2012" name="Open Biol.">
        <title>Characteristics of nucleosomes and linker DNA regions on the genome of the basidiomycete Mixia osmundae revealed by mono- and dinucleosome mapping.</title>
        <authorList>
            <person name="Nishida H."/>
            <person name="Kondo S."/>
            <person name="Matsumoto T."/>
            <person name="Suzuki Y."/>
            <person name="Yoshikawa H."/>
            <person name="Taylor T.D."/>
            <person name="Sugiyama J."/>
        </authorList>
    </citation>
    <scope>NUCLEOTIDE SEQUENCE [LARGE SCALE GENOMIC DNA]</scope>
    <source>
        <strain evidence="11">CBS 9802 / IAM 14324 / JCM 22182 / KY 12970</strain>
    </source>
</reference>
<dbReference type="CDD" id="cd09318">
    <property type="entry name" value="TDT_SSU1"/>
    <property type="match status" value="1"/>
</dbReference>
<evidence type="ECO:0000313" key="11">
    <source>
        <dbReference type="Proteomes" id="UP000009131"/>
    </source>
</evidence>
<dbReference type="RefSeq" id="XP_014566488.1">
    <property type="nucleotide sequence ID" value="XM_014711002.1"/>
</dbReference>
<dbReference type="Pfam" id="PF03595">
    <property type="entry name" value="SLAC1"/>
    <property type="match status" value="1"/>
</dbReference>
<dbReference type="PANTHER" id="PTHR31686">
    <property type="match status" value="1"/>
</dbReference>
<feature type="transmembrane region" description="Helical" evidence="9">
    <location>
        <begin position="371"/>
        <end position="400"/>
    </location>
</feature>
<gene>
    <name evidence="10" type="primary">Mo03081</name>
    <name evidence="10" type="ORF">E5Q_03081</name>
</gene>
<feature type="transmembrane region" description="Helical" evidence="9">
    <location>
        <begin position="189"/>
        <end position="208"/>
    </location>
</feature>
<feature type="transmembrane region" description="Helical" evidence="9">
    <location>
        <begin position="150"/>
        <end position="177"/>
    </location>
</feature>
<feature type="region of interest" description="Disordered" evidence="8">
    <location>
        <begin position="1"/>
        <end position="96"/>
    </location>
</feature>
<evidence type="ECO:0000256" key="5">
    <source>
        <dbReference type="ARBA" id="ARBA00022692"/>
    </source>
</evidence>
<evidence type="ECO:0000256" key="1">
    <source>
        <dbReference type="ARBA" id="ARBA00004651"/>
    </source>
</evidence>
<evidence type="ECO:0000256" key="4">
    <source>
        <dbReference type="ARBA" id="ARBA00022475"/>
    </source>
</evidence>
<evidence type="ECO:0000256" key="6">
    <source>
        <dbReference type="ARBA" id="ARBA00022989"/>
    </source>
</evidence>
<evidence type="ECO:0008006" key="12">
    <source>
        <dbReference type="Google" id="ProtNLM"/>
    </source>
</evidence>
<evidence type="ECO:0000256" key="8">
    <source>
        <dbReference type="SAM" id="MobiDB-lite"/>
    </source>
</evidence>
<dbReference type="EMBL" id="BABT02000084">
    <property type="protein sequence ID" value="GAA96414.1"/>
    <property type="molecule type" value="Genomic_DNA"/>
</dbReference>
<feature type="transmembrane region" description="Helical" evidence="9">
    <location>
        <begin position="228"/>
        <end position="247"/>
    </location>
</feature>
<dbReference type="InParanoid" id="G7E0Q4"/>
<dbReference type="InterPro" id="IPR004695">
    <property type="entry name" value="SLAC1/Mae1/Ssu1/TehA"/>
</dbReference>
<comment type="subcellular location">
    <subcellularLocation>
        <location evidence="1">Cell membrane</location>
        <topology evidence="1">Multi-pass membrane protein</topology>
    </subcellularLocation>
</comment>
<name>G7E0Q4_MIXOS</name>
<dbReference type="Proteomes" id="UP000009131">
    <property type="component" value="Unassembled WGS sequence"/>
</dbReference>
<dbReference type="HOGENOM" id="CLU_030057_6_1_1"/>
<evidence type="ECO:0000256" key="3">
    <source>
        <dbReference type="ARBA" id="ARBA00022448"/>
    </source>
</evidence>
<keyword evidence="5 9" id="KW-0812">Transmembrane</keyword>
<feature type="compositionally biased region" description="Polar residues" evidence="8">
    <location>
        <begin position="15"/>
        <end position="30"/>
    </location>
</feature>
<evidence type="ECO:0000313" key="10">
    <source>
        <dbReference type="EMBL" id="GAA96414.1"/>
    </source>
</evidence>
<keyword evidence="4" id="KW-1003">Cell membrane</keyword>
<protein>
    <recommendedName>
        <fullName evidence="12">C4-dicarboxylate transporter/malic acid transport protein</fullName>
    </recommendedName>
</protein>
<sequence length="517" mass="56396">MRFRRQVSDHPMLVSDTSDNATHPPSSDSTIAEHISEDEVADSPLAGQAEVEPKRQDDPALAHGDDIVPETRGANGLSRAETSPGRPQRRLSTMSTRSRLSATIEINKVLLKDRIMRFTASWFTVIMGTSIINSLAYLLPWTSTHAGLRVFGLCFLIASSFLFIVFSILTIARYILFKGIFLVALRHEVHALFFGAIPMALATIAVGIALQGDGCGLPGAIDAGAGLWWSSFLLAAATATVVPWVMFTEHNHSEVALTATWLLPVVPLQTVGSAGADIAELLASRRPGYAFTILISSYIANGVGLLLCLFILTLYFQRLVLHHLPGREVIVSTFLPLSPCGQGAAALINLGRISTTIFPEMARRHPDSQYLALLAQTALPLYGAGLAFGLMLWGLGIWWLALAVVSVSRSYWKRDVVFNMGWWAFTFPCGSLCLATLAIAESLDSIFFRVIATMLAFLVLFTWLLVAVPTSYGWATGSVFISPSLDHLPPILPVRISANSRKRHRALRHARLRGHKG</sequence>
<proteinExistence type="inferred from homology"/>
<comment type="similarity">
    <text evidence="2">Belongs to the tellurite-resistance/dicarboxylate transporter (TDT) family.</text>
</comment>
<feature type="transmembrane region" description="Helical" evidence="9">
    <location>
        <begin position="118"/>
        <end position="138"/>
    </location>
</feature>
<dbReference type="GO" id="GO:0005886">
    <property type="term" value="C:plasma membrane"/>
    <property type="evidence" value="ECO:0007669"/>
    <property type="project" value="UniProtKB-SubCell"/>
</dbReference>
<accession>G7E0Q4</accession>
<evidence type="ECO:0000256" key="2">
    <source>
        <dbReference type="ARBA" id="ARBA00008566"/>
    </source>
</evidence>
<dbReference type="OrthoDB" id="1099at2759"/>
<dbReference type="Gene3D" id="1.50.10.150">
    <property type="entry name" value="Voltage-dependent anion channel"/>
    <property type="match status" value="1"/>
</dbReference>